<evidence type="ECO:0000256" key="4">
    <source>
        <dbReference type="RuleBase" id="RU003719"/>
    </source>
</evidence>
<evidence type="ECO:0000259" key="5">
    <source>
        <dbReference type="Pfam" id="PF00389"/>
    </source>
</evidence>
<dbReference type="RefSeq" id="WP_091964229.1">
    <property type="nucleotide sequence ID" value="NZ_FOLH01000005.1"/>
</dbReference>
<dbReference type="EMBL" id="FOLH01000005">
    <property type="protein sequence ID" value="SFC39283.1"/>
    <property type="molecule type" value="Genomic_DNA"/>
</dbReference>
<dbReference type="Pfam" id="PF00389">
    <property type="entry name" value="2-Hacid_dh"/>
    <property type="match status" value="1"/>
</dbReference>
<dbReference type="SUPFAM" id="SSF51735">
    <property type="entry name" value="NAD(P)-binding Rossmann-fold domains"/>
    <property type="match status" value="1"/>
</dbReference>
<dbReference type="PANTHER" id="PTHR43026:SF1">
    <property type="entry name" value="2-HYDROXYACID DEHYDROGENASE HOMOLOG 1-RELATED"/>
    <property type="match status" value="1"/>
</dbReference>
<evidence type="ECO:0000313" key="8">
    <source>
        <dbReference type="Proteomes" id="UP000199058"/>
    </source>
</evidence>
<evidence type="ECO:0000259" key="6">
    <source>
        <dbReference type="Pfam" id="PF02826"/>
    </source>
</evidence>
<dbReference type="Pfam" id="PF02826">
    <property type="entry name" value="2-Hacid_dh_C"/>
    <property type="match status" value="1"/>
</dbReference>
<comment type="similarity">
    <text evidence="1 4">Belongs to the D-isomer specific 2-hydroxyacid dehydrogenase family.</text>
</comment>
<feature type="domain" description="D-isomer specific 2-hydroxyacid dehydrogenase NAD-binding" evidence="6">
    <location>
        <begin position="110"/>
        <end position="297"/>
    </location>
</feature>
<organism evidence="7 8">
    <name type="scientific">Marinospirillum celere</name>
    <dbReference type="NCBI Taxonomy" id="1122252"/>
    <lineage>
        <taxon>Bacteria</taxon>
        <taxon>Pseudomonadati</taxon>
        <taxon>Pseudomonadota</taxon>
        <taxon>Gammaproteobacteria</taxon>
        <taxon>Oceanospirillales</taxon>
        <taxon>Oceanospirillaceae</taxon>
        <taxon>Marinospirillum</taxon>
    </lineage>
</organism>
<dbReference type="Proteomes" id="UP000199058">
    <property type="component" value="Unassembled WGS sequence"/>
</dbReference>
<dbReference type="CDD" id="cd12183">
    <property type="entry name" value="LDH_like_2"/>
    <property type="match status" value="1"/>
</dbReference>
<dbReference type="AlphaFoldDB" id="A0A1I1J045"/>
<dbReference type="InterPro" id="IPR058205">
    <property type="entry name" value="D-LDH-like"/>
</dbReference>
<dbReference type="SUPFAM" id="SSF52283">
    <property type="entry name" value="Formate/glycerate dehydrogenase catalytic domain-like"/>
    <property type="match status" value="1"/>
</dbReference>
<proteinExistence type="inferred from homology"/>
<dbReference type="STRING" id="1122252.SAMN05660443_2491"/>
<keyword evidence="8" id="KW-1185">Reference proteome</keyword>
<dbReference type="InterPro" id="IPR029753">
    <property type="entry name" value="D-isomer_DH_CS"/>
</dbReference>
<keyword evidence="3" id="KW-0520">NAD</keyword>
<feature type="domain" description="D-isomer specific 2-hydroxyacid dehydrogenase catalytic" evidence="5">
    <location>
        <begin position="6"/>
        <end position="327"/>
    </location>
</feature>
<dbReference type="InterPro" id="IPR006140">
    <property type="entry name" value="D-isomer_DH_NAD-bd"/>
</dbReference>
<evidence type="ECO:0000256" key="3">
    <source>
        <dbReference type="ARBA" id="ARBA00023027"/>
    </source>
</evidence>
<dbReference type="PROSITE" id="PS00671">
    <property type="entry name" value="D_2_HYDROXYACID_DH_3"/>
    <property type="match status" value="1"/>
</dbReference>
<dbReference type="Gene3D" id="3.40.50.720">
    <property type="entry name" value="NAD(P)-binding Rossmann-like Domain"/>
    <property type="match status" value="2"/>
</dbReference>
<accession>A0A1I1J045</accession>
<name>A0A1I1J045_9GAMM</name>
<dbReference type="FunFam" id="3.40.50.720:FF:000052">
    <property type="entry name" value="D-lactate dehydrogenase"/>
    <property type="match status" value="1"/>
</dbReference>
<dbReference type="PROSITE" id="PS00670">
    <property type="entry name" value="D_2_HYDROXYACID_DH_2"/>
    <property type="match status" value="1"/>
</dbReference>
<evidence type="ECO:0000256" key="1">
    <source>
        <dbReference type="ARBA" id="ARBA00005854"/>
    </source>
</evidence>
<reference evidence="7 8" key="1">
    <citation type="submission" date="2016-10" db="EMBL/GenBank/DDBJ databases">
        <authorList>
            <person name="de Groot N.N."/>
        </authorList>
    </citation>
    <scope>NUCLEOTIDE SEQUENCE [LARGE SCALE GENOMIC DNA]</scope>
    <source>
        <strain evidence="7 8">DSM 18438</strain>
    </source>
</reference>
<evidence type="ECO:0000256" key="2">
    <source>
        <dbReference type="ARBA" id="ARBA00023002"/>
    </source>
</evidence>
<dbReference type="PANTHER" id="PTHR43026">
    <property type="entry name" value="2-HYDROXYACID DEHYDROGENASE HOMOLOG 1-RELATED"/>
    <property type="match status" value="1"/>
</dbReference>
<dbReference type="OrthoDB" id="9805416at2"/>
<dbReference type="GO" id="GO:0051287">
    <property type="term" value="F:NAD binding"/>
    <property type="evidence" value="ECO:0007669"/>
    <property type="project" value="InterPro"/>
</dbReference>
<dbReference type="GO" id="GO:0008720">
    <property type="term" value="F:D-lactate dehydrogenase (NAD+) activity"/>
    <property type="evidence" value="ECO:0007669"/>
    <property type="project" value="TreeGrafter"/>
</dbReference>
<sequence>MRVSFFSAQKYDQRFFDAANQHFGFSLDYQEAGLSATTARLAEGADAVCAFVNDTLDAECLQELKQLGIRFIALRCAGFNQVDLHEAKQLGLQVVRVPAYSPEAVAEHTLALILTLNRHTHRAFNRVRENNFQLNGLLGFNLHGRKVGLVGTGQIGLAVARILKGFGCELLGYDPHPNPEFLELGGRYTSLDQLYAASDVISLHCPLTPENHHLINGHALSRMKKGVMLVNTSRGGLVDTSAAIAALKSGRLGYLALDVYEQEGDVFFRDCSDEIPSDDLLSRLMTFPNVLVTGHQGFFTEEALTQIAEVTLDNLEQLRQGQEPVNELTHQLED</sequence>
<keyword evidence="2 4" id="KW-0560">Oxidoreductase</keyword>
<gene>
    <name evidence="7" type="ORF">SAMN05660443_2491</name>
</gene>
<protein>
    <submittedName>
        <fullName evidence="7">D-lactate dehydrogenase</fullName>
    </submittedName>
</protein>
<dbReference type="InterPro" id="IPR036291">
    <property type="entry name" value="NAD(P)-bd_dom_sf"/>
</dbReference>
<dbReference type="InterPro" id="IPR006139">
    <property type="entry name" value="D-isomer_2_OHA_DH_cat_dom"/>
</dbReference>
<evidence type="ECO:0000313" key="7">
    <source>
        <dbReference type="EMBL" id="SFC39283.1"/>
    </source>
</evidence>